<reference evidence="1 2" key="1">
    <citation type="submission" date="2021-03" db="EMBL/GenBank/DDBJ databases">
        <title>The complete genome sequence of Acetobacter sacchari TBRC 11175.</title>
        <authorList>
            <person name="Charoenyingcharoen P."/>
            <person name="Yukphan P."/>
        </authorList>
    </citation>
    <scope>NUCLEOTIDE SEQUENCE [LARGE SCALE GENOMIC DNA]</scope>
    <source>
        <strain evidence="1 2">TBRC 11175</strain>
    </source>
</reference>
<name>A0ABS3LXJ6_9PROT</name>
<keyword evidence="2" id="KW-1185">Reference proteome</keyword>
<comment type="caution">
    <text evidence="1">The sequence shown here is derived from an EMBL/GenBank/DDBJ whole genome shotgun (WGS) entry which is preliminary data.</text>
</comment>
<dbReference type="EMBL" id="JAFVMF010000013">
    <property type="protein sequence ID" value="MBO1360629.1"/>
    <property type="molecule type" value="Genomic_DNA"/>
</dbReference>
<evidence type="ECO:0000313" key="1">
    <source>
        <dbReference type="EMBL" id="MBO1360629.1"/>
    </source>
</evidence>
<sequence>MFFNVVIEFNIHQRNARTLLFPGSWGGGVRRLSGPVRSNQSFSILDLSIEAARVSEIFSSVGSFKCVTRSSVNQAAKDRITKRNRGGFFEHFGLDEQNF</sequence>
<organism evidence="1 2">
    <name type="scientific">Acetobacter sacchari</name>
    <dbReference type="NCBI Taxonomy" id="2661687"/>
    <lineage>
        <taxon>Bacteria</taxon>
        <taxon>Pseudomonadati</taxon>
        <taxon>Pseudomonadota</taxon>
        <taxon>Alphaproteobacteria</taxon>
        <taxon>Acetobacterales</taxon>
        <taxon>Acetobacteraceae</taxon>
        <taxon>Acetobacter</taxon>
    </lineage>
</organism>
<dbReference type="RefSeq" id="WP_207881903.1">
    <property type="nucleotide sequence ID" value="NZ_JAFVMF010000013.1"/>
</dbReference>
<evidence type="ECO:0000313" key="2">
    <source>
        <dbReference type="Proteomes" id="UP000664771"/>
    </source>
</evidence>
<dbReference type="Proteomes" id="UP000664771">
    <property type="component" value="Unassembled WGS sequence"/>
</dbReference>
<proteinExistence type="predicted"/>
<gene>
    <name evidence="1" type="ORF">J2D73_12605</name>
</gene>
<protein>
    <submittedName>
        <fullName evidence="1">Uncharacterized protein</fullName>
    </submittedName>
</protein>
<accession>A0ABS3LXJ6</accession>